<dbReference type="Pfam" id="PF13860">
    <property type="entry name" value="FlgD_ig"/>
    <property type="match status" value="1"/>
</dbReference>
<proteinExistence type="predicted"/>
<protein>
    <recommendedName>
        <fullName evidence="1">FlgD/Vpr Ig-like domain-containing protein</fullName>
    </recommendedName>
</protein>
<dbReference type="EMBL" id="MUKB01000108">
    <property type="protein sequence ID" value="OPX17558.1"/>
    <property type="molecule type" value="Genomic_DNA"/>
</dbReference>
<dbReference type="AlphaFoldDB" id="A0A1V4QDX4"/>
<evidence type="ECO:0000313" key="3">
    <source>
        <dbReference type="Proteomes" id="UP000191663"/>
    </source>
</evidence>
<sequence>TSQDYPCIAHGYGWGLAYTWWDGVSWHTDYGIASIGALETRICLALDSFDRPHILYRHWGIAYPHYCYKDSIWHLCGPIEPDTLDLDVEADISIAIDGNNQPNICYKFEELMQTPIRGGFKYAKGTFVGIDEDRKNKKPEIGFALFPNPGLRGITIEYFIDVLSRVELVVYDVSGKRVKTLIDKKVGAGKYKKSWDGRDEKENLVPAGVYFVRLFTDKETWVKKVVLIKY</sequence>
<dbReference type="Proteomes" id="UP000191663">
    <property type="component" value="Unassembled WGS sequence"/>
</dbReference>
<name>A0A1V4QDX4_UNCW3</name>
<evidence type="ECO:0000259" key="1">
    <source>
        <dbReference type="Pfam" id="PF13860"/>
    </source>
</evidence>
<organism evidence="2 3">
    <name type="scientific">candidate division WOR-3 bacterium 4484_100</name>
    <dbReference type="NCBI Taxonomy" id="1936077"/>
    <lineage>
        <taxon>Bacteria</taxon>
        <taxon>Bacteria division WOR-3</taxon>
    </lineage>
</organism>
<gene>
    <name evidence="2" type="ORF">BXT86_05865</name>
</gene>
<evidence type="ECO:0000313" key="2">
    <source>
        <dbReference type="EMBL" id="OPX17558.1"/>
    </source>
</evidence>
<accession>A0A1V4QDX4</accession>
<dbReference type="Gene3D" id="2.60.40.4070">
    <property type="match status" value="1"/>
</dbReference>
<feature type="domain" description="FlgD/Vpr Ig-like" evidence="1">
    <location>
        <begin position="164"/>
        <end position="213"/>
    </location>
</feature>
<dbReference type="NCBIfam" id="TIGR04183">
    <property type="entry name" value="Por_Secre_tail"/>
    <property type="match status" value="1"/>
</dbReference>
<reference evidence="3" key="1">
    <citation type="submission" date="2017-01" db="EMBL/GenBank/DDBJ databases">
        <title>Novel pathways for hydrocarbon cycling and metabolic interdependencies in hydrothermal sediment communities.</title>
        <authorList>
            <person name="Dombrowski N."/>
            <person name="Seitz K."/>
            <person name="Teske A."/>
            <person name="Baker B."/>
        </authorList>
    </citation>
    <scope>NUCLEOTIDE SEQUENCE [LARGE SCALE GENOMIC DNA]</scope>
</reference>
<dbReference type="InterPro" id="IPR025965">
    <property type="entry name" value="FlgD/Vpr_Ig-like"/>
</dbReference>
<dbReference type="InterPro" id="IPR026444">
    <property type="entry name" value="Secre_tail"/>
</dbReference>
<comment type="caution">
    <text evidence="2">The sequence shown here is derived from an EMBL/GenBank/DDBJ whole genome shotgun (WGS) entry which is preliminary data.</text>
</comment>
<feature type="non-terminal residue" evidence="2">
    <location>
        <position position="1"/>
    </location>
</feature>